<dbReference type="RefSeq" id="WP_054661076.1">
    <property type="nucleotide sequence ID" value="NZ_AZCX01000008.1"/>
</dbReference>
<evidence type="ECO:0000313" key="2">
    <source>
        <dbReference type="Proteomes" id="UP000050911"/>
    </source>
</evidence>
<dbReference type="PATRIC" id="fig|1302272.5.peg.2482"/>
<comment type="caution">
    <text evidence="1">The sequence shown here is derived from an EMBL/GenBank/DDBJ whole genome shotgun (WGS) entry which is preliminary data.</text>
</comment>
<organism evidence="1 2">
    <name type="scientific">Secundilactobacillus kimchicus JCM 15530</name>
    <dbReference type="NCBI Taxonomy" id="1302272"/>
    <lineage>
        <taxon>Bacteria</taxon>
        <taxon>Bacillati</taxon>
        <taxon>Bacillota</taxon>
        <taxon>Bacilli</taxon>
        <taxon>Lactobacillales</taxon>
        <taxon>Lactobacillaceae</taxon>
        <taxon>Secundilactobacillus</taxon>
    </lineage>
</organism>
<dbReference type="AlphaFoldDB" id="A0A0R1HLB1"/>
<name>A0A0R1HLB1_9LACO</name>
<sequence length="74" mass="8282">MTVQASIEEAMKYGELLKVQLELPDQLPVTYYGYATGCRDDQLTLATTTHGELRLPLSRVVRAGSVFNEVSDYE</sequence>
<accession>A0A0R1HLB1</accession>
<protein>
    <submittedName>
        <fullName evidence="1">Uncharacterized protein</fullName>
    </submittedName>
</protein>
<evidence type="ECO:0000313" key="1">
    <source>
        <dbReference type="EMBL" id="KRK47509.1"/>
    </source>
</evidence>
<gene>
    <name evidence="1" type="ORF">FC96_GL002435</name>
</gene>
<proteinExistence type="predicted"/>
<keyword evidence="2" id="KW-1185">Reference proteome</keyword>
<dbReference type="Proteomes" id="UP000050911">
    <property type="component" value="Unassembled WGS sequence"/>
</dbReference>
<dbReference type="EMBL" id="AZCX01000008">
    <property type="protein sequence ID" value="KRK47509.1"/>
    <property type="molecule type" value="Genomic_DNA"/>
</dbReference>
<reference evidence="1 2" key="1">
    <citation type="journal article" date="2015" name="Genome Announc.">
        <title>Expanding the biotechnology potential of lactobacilli through comparative genomics of 213 strains and associated genera.</title>
        <authorList>
            <person name="Sun Z."/>
            <person name="Harris H.M."/>
            <person name="McCann A."/>
            <person name="Guo C."/>
            <person name="Argimon S."/>
            <person name="Zhang W."/>
            <person name="Yang X."/>
            <person name="Jeffery I.B."/>
            <person name="Cooney J.C."/>
            <person name="Kagawa T.F."/>
            <person name="Liu W."/>
            <person name="Song Y."/>
            <person name="Salvetti E."/>
            <person name="Wrobel A."/>
            <person name="Rasinkangas P."/>
            <person name="Parkhill J."/>
            <person name="Rea M.C."/>
            <person name="O'Sullivan O."/>
            <person name="Ritari J."/>
            <person name="Douillard F.P."/>
            <person name="Paul Ross R."/>
            <person name="Yang R."/>
            <person name="Briner A.E."/>
            <person name="Felis G.E."/>
            <person name="de Vos W.M."/>
            <person name="Barrangou R."/>
            <person name="Klaenhammer T.R."/>
            <person name="Caufield P.W."/>
            <person name="Cui Y."/>
            <person name="Zhang H."/>
            <person name="O'Toole P.W."/>
        </authorList>
    </citation>
    <scope>NUCLEOTIDE SEQUENCE [LARGE SCALE GENOMIC DNA]</scope>
    <source>
        <strain evidence="1 2">JCM 15530</strain>
    </source>
</reference>
<dbReference type="STRING" id="1302272.FC96_GL002435"/>